<accession>A0ABN9RL98</accession>
<protein>
    <submittedName>
        <fullName evidence="2">Uncharacterized protein</fullName>
    </submittedName>
</protein>
<reference evidence="2" key="1">
    <citation type="submission" date="2023-10" db="EMBL/GenBank/DDBJ databases">
        <authorList>
            <person name="Chen Y."/>
            <person name="Shah S."/>
            <person name="Dougan E. K."/>
            <person name="Thang M."/>
            <person name="Chan C."/>
        </authorList>
    </citation>
    <scope>NUCLEOTIDE SEQUENCE [LARGE SCALE GENOMIC DNA]</scope>
</reference>
<feature type="compositionally biased region" description="Low complexity" evidence="1">
    <location>
        <begin position="35"/>
        <end position="47"/>
    </location>
</feature>
<dbReference type="EMBL" id="CAUYUJ010007202">
    <property type="protein sequence ID" value="CAK0819934.1"/>
    <property type="molecule type" value="Genomic_DNA"/>
</dbReference>
<sequence>MQVLRPDLLSCLFLAPPCGRESLPRRPPRGRQKESPGSGPRGAAARRLPPPLQQSVGLAPRPGGLGRPCRAPGAPPAAAVRRRRGRRRRRRRGRRRQCERSGLLPRRSAPKDYVPLAGGYGHGSSTISAWISRNINRDMRSGKVNYPPAFGEPPFQATRDLVMLPFGYGRGSGTTARWLKEKALGWGTTGMAQG</sequence>
<keyword evidence="3" id="KW-1185">Reference proteome</keyword>
<name>A0ABN9RL98_9DINO</name>
<organism evidence="2 3">
    <name type="scientific">Prorocentrum cordatum</name>
    <dbReference type="NCBI Taxonomy" id="2364126"/>
    <lineage>
        <taxon>Eukaryota</taxon>
        <taxon>Sar</taxon>
        <taxon>Alveolata</taxon>
        <taxon>Dinophyceae</taxon>
        <taxon>Prorocentrales</taxon>
        <taxon>Prorocentraceae</taxon>
        <taxon>Prorocentrum</taxon>
    </lineage>
</organism>
<evidence type="ECO:0000313" key="3">
    <source>
        <dbReference type="Proteomes" id="UP001189429"/>
    </source>
</evidence>
<feature type="compositionally biased region" description="Basic residues" evidence="1">
    <location>
        <begin position="80"/>
        <end position="97"/>
    </location>
</feature>
<evidence type="ECO:0000256" key="1">
    <source>
        <dbReference type="SAM" id="MobiDB-lite"/>
    </source>
</evidence>
<comment type="caution">
    <text evidence="2">The sequence shown here is derived from an EMBL/GenBank/DDBJ whole genome shotgun (WGS) entry which is preliminary data.</text>
</comment>
<dbReference type="Proteomes" id="UP001189429">
    <property type="component" value="Unassembled WGS sequence"/>
</dbReference>
<evidence type="ECO:0000313" key="2">
    <source>
        <dbReference type="EMBL" id="CAK0819934.1"/>
    </source>
</evidence>
<gene>
    <name evidence="2" type="ORF">PCOR1329_LOCUS21780</name>
</gene>
<feature type="compositionally biased region" description="Low complexity" evidence="1">
    <location>
        <begin position="59"/>
        <end position="79"/>
    </location>
</feature>
<feature type="region of interest" description="Disordered" evidence="1">
    <location>
        <begin position="16"/>
        <end position="111"/>
    </location>
</feature>
<proteinExistence type="predicted"/>